<sequence length="116" mass="12720">MARTRQQDSGAVFSSSDVELANTFEKFPPKSREQLLHIYQQKMEVQKTITRWVFGVASILGAFALSISLLLGLRGDPFPCAGVATAVMAMVIVVVATMVGRVPEKAMLRAIRPIQQ</sequence>
<keyword evidence="1" id="KW-0812">Transmembrane</keyword>
<evidence type="ECO:0000256" key="1">
    <source>
        <dbReference type="SAM" id="Phobius"/>
    </source>
</evidence>
<dbReference type="Proteomes" id="UP001223144">
    <property type="component" value="Unassembled WGS sequence"/>
</dbReference>
<keyword evidence="1" id="KW-1133">Transmembrane helix</keyword>
<feature type="transmembrane region" description="Helical" evidence="1">
    <location>
        <begin position="83"/>
        <end position="102"/>
    </location>
</feature>
<gene>
    <name evidence="2" type="ORF">QCN29_09865</name>
</gene>
<name>A0ABT6HK26_9ACTN</name>
<reference evidence="2 3" key="1">
    <citation type="submission" date="2023-04" db="EMBL/GenBank/DDBJ databases">
        <title>Streptomyces chengmaiensis sp. nov. isolated from the stem of mangrove plant in Hainan.</title>
        <authorList>
            <person name="Huang X."/>
            <person name="Zhou S."/>
            <person name="Chu X."/>
            <person name="Xie Y."/>
            <person name="Lin Y."/>
        </authorList>
    </citation>
    <scope>NUCLEOTIDE SEQUENCE [LARGE SCALE GENOMIC DNA]</scope>
    <source>
        <strain evidence="2 3">HNM0663</strain>
    </source>
</reference>
<accession>A0ABT6HK26</accession>
<feature type="transmembrane region" description="Helical" evidence="1">
    <location>
        <begin position="52"/>
        <end position="71"/>
    </location>
</feature>
<evidence type="ECO:0000313" key="3">
    <source>
        <dbReference type="Proteomes" id="UP001223144"/>
    </source>
</evidence>
<protein>
    <submittedName>
        <fullName evidence="2">Uncharacterized protein</fullName>
    </submittedName>
</protein>
<keyword evidence="3" id="KW-1185">Reference proteome</keyword>
<dbReference type="RefSeq" id="WP_279927394.1">
    <property type="nucleotide sequence ID" value="NZ_JARWBG010000008.1"/>
</dbReference>
<comment type="caution">
    <text evidence="2">The sequence shown here is derived from an EMBL/GenBank/DDBJ whole genome shotgun (WGS) entry which is preliminary data.</text>
</comment>
<proteinExistence type="predicted"/>
<keyword evidence="1" id="KW-0472">Membrane</keyword>
<evidence type="ECO:0000313" key="2">
    <source>
        <dbReference type="EMBL" id="MDH2389092.1"/>
    </source>
</evidence>
<organism evidence="2 3">
    <name type="scientific">Streptomyces chengmaiensis</name>
    <dbReference type="NCBI Taxonomy" id="3040919"/>
    <lineage>
        <taxon>Bacteria</taxon>
        <taxon>Bacillati</taxon>
        <taxon>Actinomycetota</taxon>
        <taxon>Actinomycetes</taxon>
        <taxon>Kitasatosporales</taxon>
        <taxon>Streptomycetaceae</taxon>
        <taxon>Streptomyces</taxon>
    </lineage>
</organism>
<dbReference type="EMBL" id="JARWBG010000008">
    <property type="protein sequence ID" value="MDH2389092.1"/>
    <property type="molecule type" value="Genomic_DNA"/>
</dbReference>